<accession>A0A518D594</accession>
<dbReference type="PANTHER" id="PTHR11601:SF34">
    <property type="entry name" value="CYSTEINE DESULFURASE"/>
    <property type="match status" value="1"/>
</dbReference>
<keyword evidence="3 10" id="KW-0808">Transferase</keyword>
<dbReference type="RefSeq" id="WP_145192261.1">
    <property type="nucleotide sequence ID" value="NZ_CP036290.1"/>
</dbReference>
<comment type="similarity">
    <text evidence="2">Belongs to the class-V pyridoxal-phosphate-dependent aminotransferase family. NifS/IscS subfamily.</text>
</comment>
<keyword evidence="4" id="KW-0479">Metal-binding</keyword>
<keyword evidence="7" id="KW-0411">Iron-sulfur</keyword>
<evidence type="ECO:0000256" key="6">
    <source>
        <dbReference type="ARBA" id="ARBA00023004"/>
    </source>
</evidence>
<evidence type="ECO:0000313" key="11">
    <source>
        <dbReference type="Proteomes" id="UP000319342"/>
    </source>
</evidence>
<dbReference type="PANTHER" id="PTHR11601">
    <property type="entry name" value="CYSTEINE DESULFURYLASE FAMILY MEMBER"/>
    <property type="match status" value="1"/>
</dbReference>
<comment type="catalytic activity">
    <reaction evidence="8">
        <text>(sulfur carrier)-H + L-cysteine = (sulfur carrier)-SH + L-alanine</text>
        <dbReference type="Rhea" id="RHEA:43892"/>
        <dbReference type="Rhea" id="RHEA-COMP:14737"/>
        <dbReference type="Rhea" id="RHEA-COMP:14739"/>
        <dbReference type="ChEBI" id="CHEBI:29917"/>
        <dbReference type="ChEBI" id="CHEBI:35235"/>
        <dbReference type="ChEBI" id="CHEBI:57972"/>
        <dbReference type="ChEBI" id="CHEBI:64428"/>
        <dbReference type="EC" id="2.8.1.7"/>
    </reaction>
</comment>
<dbReference type="Gene3D" id="3.90.1150.10">
    <property type="entry name" value="Aspartate Aminotransferase, domain 1"/>
    <property type="match status" value="1"/>
</dbReference>
<evidence type="ECO:0000256" key="2">
    <source>
        <dbReference type="ARBA" id="ARBA00006490"/>
    </source>
</evidence>
<dbReference type="InterPro" id="IPR000192">
    <property type="entry name" value="Aminotrans_V_dom"/>
</dbReference>
<gene>
    <name evidence="10" type="primary">iscS_2</name>
    <name evidence="10" type="ORF">Pla163_38010</name>
</gene>
<dbReference type="OrthoDB" id="9808002at2"/>
<dbReference type="GO" id="GO:0051536">
    <property type="term" value="F:iron-sulfur cluster binding"/>
    <property type="evidence" value="ECO:0007669"/>
    <property type="project" value="UniProtKB-KW"/>
</dbReference>
<evidence type="ECO:0000256" key="8">
    <source>
        <dbReference type="ARBA" id="ARBA00050776"/>
    </source>
</evidence>
<dbReference type="InterPro" id="IPR015421">
    <property type="entry name" value="PyrdxlP-dep_Trfase_major"/>
</dbReference>
<dbReference type="EMBL" id="CP036290">
    <property type="protein sequence ID" value="QDU86650.1"/>
    <property type="molecule type" value="Genomic_DNA"/>
</dbReference>
<keyword evidence="5" id="KW-0663">Pyridoxal phosphate</keyword>
<comment type="cofactor">
    <cofactor evidence="1">
        <name>pyridoxal 5'-phosphate</name>
        <dbReference type="ChEBI" id="CHEBI:597326"/>
    </cofactor>
</comment>
<evidence type="ECO:0000256" key="7">
    <source>
        <dbReference type="ARBA" id="ARBA00023014"/>
    </source>
</evidence>
<dbReference type="SUPFAM" id="SSF53383">
    <property type="entry name" value="PLP-dependent transferases"/>
    <property type="match status" value="1"/>
</dbReference>
<evidence type="ECO:0000259" key="9">
    <source>
        <dbReference type="Pfam" id="PF00266"/>
    </source>
</evidence>
<feature type="domain" description="Aminotransferase class V" evidence="9">
    <location>
        <begin position="5"/>
        <end position="374"/>
    </location>
</feature>
<dbReference type="GO" id="GO:0031071">
    <property type="term" value="F:cysteine desulfurase activity"/>
    <property type="evidence" value="ECO:0007669"/>
    <property type="project" value="UniProtKB-EC"/>
</dbReference>
<organism evidence="10 11">
    <name type="scientific">Rohdeia mirabilis</name>
    <dbReference type="NCBI Taxonomy" id="2528008"/>
    <lineage>
        <taxon>Bacteria</taxon>
        <taxon>Pseudomonadati</taxon>
        <taxon>Planctomycetota</taxon>
        <taxon>Planctomycetia</taxon>
        <taxon>Planctomycetia incertae sedis</taxon>
        <taxon>Rohdeia</taxon>
    </lineage>
</organism>
<dbReference type="Proteomes" id="UP000319342">
    <property type="component" value="Chromosome"/>
</dbReference>
<proteinExistence type="inferred from homology"/>
<dbReference type="Gene3D" id="1.10.260.50">
    <property type="match status" value="1"/>
</dbReference>
<name>A0A518D594_9BACT</name>
<dbReference type="Pfam" id="PF00266">
    <property type="entry name" value="Aminotran_5"/>
    <property type="match status" value="1"/>
</dbReference>
<dbReference type="InterPro" id="IPR015422">
    <property type="entry name" value="PyrdxlP-dep_Trfase_small"/>
</dbReference>
<dbReference type="EC" id="2.8.1.7" evidence="10"/>
<evidence type="ECO:0000256" key="5">
    <source>
        <dbReference type="ARBA" id="ARBA00022898"/>
    </source>
</evidence>
<keyword evidence="11" id="KW-1185">Reference proteome</keyword>
<dbReference type="InterPro" id="IPR015424">
    <property type="entry name" value="PyrdxlP-dep_Trfase"/>
</dbReference>
<evidence type="ECO:0000313" key="10">
    <source>
        <dbReference type="EMBL" id="QDU86650.1"/>
    </source>
</evidence>
<evidence type="ECO:0000256" key="3">
    <source>
        <dbReference type="ARBA" id="ARBA00022679"/>
    </source>
</evidence>
<dbReference type="GO" id="GO:0046872">
    <property type="term" value="F:metal ion binding"/>
    <property type="evidence" value="ECO:0007669"/>
    <property type="project" value="UniProtKB-KW"/>
</dbReference>
<keyword evidence="6" id="KW-0408">Iron</keyword>
<evidence type="ECO:0000256" key="4">
    <source>
        <dbReference type="ARBA" id="ARBA00022723"/>
    </source>
</evidence>
<dbReference type="InterPro" id="IPR016454">
    <property type="entry name" value="Cysteine_dSase"/>
</dbReference>
<evidence type="ECO:0000256" key="1">
    <source>
        <dbReference type="ARBA" id="ARBA00001933"/>
    </source>
</evidence>
<dbReference type="PIRSF" id="PIRSF005572">
    <property type="entry name" value="NifS"/>
    <property type="match status" value="1"/>
</dbReference>
<dbReference type="AlphaFoldDB" id="A0A518D594"/>
<reference evidence="10 11" key="1">
    <citation type="submission" date="2019-02" db="EMBL/GenBank/DDBJ databases">
        <title>Deep-cultivation of Planctomycetes and their phenomic and genomic characterization uncovers novel biology.</title>
        <authorList>
            <person name="Wiegand S."/>
            <person name="Jogler M."/>
            <person name="Boedeker C."/>
            <person name="Pinto D."/>
            <person name="Vollmers J."/>
            <person name="Rivas-Marin E."/>
            <person name="Kohn T."/>
            <person name="Peeters S.H."/>
            <person name="Heuer A."/>
            <person name="Rast P."/>
            <person name="Oberbeckmann S."/>
            <person name="Bunk B."/>
            <person name="Jeske O."/>
            <person name="Meyerdierks A."/>
            <person name="Storesund J.E."/>
            <person name="Kallscheuer N."/>
            <person name="Luecker S."/>
            <person name="Lage O.M."/>
            <person name="Pohl T."/>
            <person name="Merkel B.J."/>
            <person name="Hornburger P."/>
            <person name="Mueller R.-W."/>
            <person name="Bruemmer F."/>
            <person name="Labrenz M."/>
            <person name="Spormann A.M."/>
            <person name="Op den Camp H."/>
            <person name="Overmann J."/>
            <person name="Amann R."/>
            <person name="Jetten M.S.M."/>
            <person name="Mascher T."/>
            <person name="Medema M.H."/>
            <person name="Devos D.P."/>
            <person name="Kaster A.-K."/>
            <person name="Ovreas L."/>
            <person name="Rohde M."/>
            <person name="Galperin M.Y."/>
            <person name="Jogler C."/>
        </authorList>
    </citation>
    <scope>NUCLEOTIDE SEQUENCE [LARGE SCALE GENOMIC DNA]</scope>
    <source>
        <strain evidence="10 11">Pla163</strain>
    </source>
</reference>
<dbReference type="Gene3D" id="3.40.640.10">
    <property type="entry name" value="Type I PLP-dependent aspartate aminotransferase-like (Major domain)"/>
    <property type="match status" value="1"/>
</dbReference>
<sequence length="399" mass="40664">MQRLYFDHNATSPLRPEARAELERWLDAGLGNPSSVHGSGRRARSVIDEARERVAAALGVREGEVVFTSGGTEAIGLALRGAAAKLAPGTALATTTIEHAAVLEHLRALRDGGHPLLELDVDGEGRLDVERAARACAELGAGLLSVGVANNEIGVVQDLAGLRAALERAGVRPVVHTDAVQALGRLPIDLEQWGAQLATFSAHKVGGPVGVGVLVARGGAALEPVAVGGGQEMGFRAGTESAAAIAAAGVAIELAVAERAAYAERVEGLARRLWAGLEAGLVGARLLGPAFEAPDARPARLPNTVNVLTDQGGDLLLARLDLEGVEASAGSACASGSIEPSHVLLALGLDESGARRGLRLSLGPDTTAHDVEQLVDIVCRTCASLVEKQGTTGGAVGGP</sequence>
<protein>
    <submittedName>
        <fullName evidence="10">Cysteine desulfurase</fullName>
        <ecNumber evidence="10">2.8.1.7</ecNumber>
    </submittedName>
</protein>